<keyword evidence="3" id="KW-1185">Reference proteome</keyword>
<evidence type="ECO:0000313" key="2">
    <source>
        <dbReference type="EMBL" id="KAH8038580.1"/>
    </source>
</evidence>
<name>A0A9J6EWG9_RHIMP</name>
<feature type="domain" description="Fibronectin type-III" evidence="1">
    <location>
        <begin position="1"/>
        <end position="86"/>
    </location>
</feature>
<dbReference type="VEuPathDB" id="VectorBase:LOC119167455"/>
<dbReference type="Gene3D" id="2.60.40.10">
    <property type="entry name" value="Immunoglobulins"/>
    <property type="match status" value="3"/>
</dbReference>
<reference evidence="2" key="1">
    <citation type="journal article" date="2020" name="Cell">
        <title>Large-Scale Comparative Analyses of Tick Genomes Elucidate Their Genetic Diversity and Vector Capacities.</title>
        <authorList>
            <consortium name="Tick Genome and Microbiome Consortium (TIGMIC)"/>
            <person name="Jia N."/>
            <person name="Wang J."/>
            <person name="Shi W."/>
            <person name="Du L."/>
            <person name="Sun Y."/>
            <person name="Zhan W."/>
            <person name="Jiang J.F."/>
            <person name="Wang Q."/>
            <person name="Zhang B."/>
            <person name="Ji P."/>
            <person name="Bell-Sakyi L."/>
            <person name="Cui X.M."/>
            <person name="Yuan T.T."/>
            <person name="Jiang B.G."/>
            <person name="Yang W.F."/>
            <person name="Lam T.T."/>
            <person name="Chang Q.C."/>
            <person name="Ding S.J."/>
            <person name="Wang X.J."/>
            <person name="Zhu J.G."/>
            <person name="Ruan X.D."/>
            <person name="Zhao L."/>
            <person name="Wei J.T."/>
            <person name="Ye R.Z."/>
            <person name="Que T.C."/>
            <person name="Du C.H."/>
            <person name="Zhou Y.H."/>
            <person name="Cheng J.X."/>
            <person name="Dai P.F."/>
            <person name="Guo W.B."/>
            <person name="Han X.H."/>
            <person name="Huang E.J."/>
            <person name="Li L.F."/>
            <person name="Wei W."/>
            <person name="Gao Y.C."/>
            <person name="Liu J.Z."/>
            <person name="Shao H.Z."/>
            <person name="Wang X."/>
            <person name="Wang C.C."/>
            <person name="Yang T.C."/>
            <person name="Huo Q.B."/>
            <person name="Li W."/>
            <person name="Chen H.Y."/>
            <person name="Chen S.E."/>
            <person name="Zhou L.G."/>
            <person name="Ni X.B."/>
            <person name="Tian J.H."/>
            <person name="Sheng Y."/>
            <person name="Liu T."/>
            <person name="Pan Y.S."/>
            <person name="Xia L.Y."/>
            <person name="Li J."/>
            <person name="Zhao F."/>
            <person name="Cao W.C."/>
        </authorList>
    </citation>
    <scope>NUCLEOTIDE SEQUENCE</scope>
    <source>
        <strain evidence="2">Rmic-2018</strain>
    </source>
</reference>
<dbReference type="InterPro" id="IPR036116">
    <property type="entry name" value="FN3_sf"/>
</dbReference>
<dbReference type="SMART" id="SM00060">
    <property type="entry name" value="FN3"/>
    <property type="match status" value="3"/>
</dbReference>
<organism evidence="2 3">
    <name type="scientific">Rhipicephalus microplus</name>
    <name type="common">Cattle tick</name>
    <name type="synonym">Boophilus microplus</name>
    <dbReference type="NCBI Taxonomy" id="6941"/>
    <lineage>
        <taxon>Eukaryota</taxon>
        <taxon>Metazoa</taxon>
        <taxon>Ecdysozoa</taxon>
        <taxon>Arthropoda</taxon>
        <taxon>Chelicerata</taxon>
        <taxon>Arachnida</taxon>
        <taxon>Acari</taxon>
        <taxon>Parasitiformes</taxon>
        <taxon>Ixodida</taxon>
        <taxon>Ixodoidea</taxon>
        <taxon>Ixodidae</taxon>
        <taxon>Rhipicephalinae</taxon>
        <taxon>Rhipicephalus</taxon>
        <taxon>Boophilus</taxon>
    </lineage>
</organism>
<evidence type="ECO:0000259" key="1">
    <source>
        <dbReference type="PROSITE" id="PS50853"/>
    </source>
</evidence>
<dbReference type="EMBL" id="JABSTU010000001">
    <property type="protein sequence ID" value="KAH8038580.1"/>
    <property type="molecule type" value="Genomic_DNA"/>
</dbReference>
<dbReference type="PANTHER" id="PTHR24099">
    <property type="entry name" value="E3 UBIQUITIN-PROTEIN LIGASE TRIM36-RELATED"/>
    <property type="match status" value="1"/>
</dbReference>
<dbReference type="CDD" id="cd00063">
    <property type="entry name" value="FN3"/>
    <property type="match status" value="3"/>
</dbReference>
<comment type="caution">
    <text evidence="2">The sequence shown here is derived from an EMBL/GenBank/DDBJ whole genome shotgun (WGS) entry which is preliminary data.</text>
</comment>
<dbReference type="AlphaFoldDB" id="A0A9J6EWG9"/>
<dbReference type="InterPro" id="IPR050617">
    <property type="entry name" value="E3_ligase_FN3/SPRY"/>
</dbReference>
<sequence length="353" mass="38313">MRVRVHKTSLSLRPDPKLLGCKLVGFEVHLNARSSTSKVHSLDADTLSTVVDDLDADSSYDVAVYAVTSVGRSMYSGSATAKTAPSVPGPVEHLSVVRTNATEALITWDAPSGERHPQQLEYRVALLARDLGGCDTNLTLQGLLPFEKHTMRVRAVNSAGEGPLSSRVMVSTTEDVPGEPEWFEVAVVNETTARLAWQPPQEPNGVLTGYEITVMVQADNGTEDEGSVLLATVVGADVRDLLLPQLLNGRSYTATVRATTSVGHGPALAVHFSKVSLGKGNARRLPRRRCLYLDRRKRRSLDVSSGPFRTSTASTMELEEFERCKHPAPGDTASDDGVFVDWTPPRSFQSTYI</sequence>
<proteinExistence type="predicted"/>
<dbReference type="PANTHER" id="PTHR24099:SF11">
    <property type="entry name" value="FIBRONECTIN TYPE III DOMAIN-CONTAINING 3BA-RELATED"/>
    <property type="match status" value="1"/>
</dbReference>
<dbReference type="InterPro" id="IPR013783">
    <property type="entry name" value="Ig-like_fold"/>
</dbReference>
<reference evidence="2" key="2">
    <citation type="submission" date="2021-09" db="EMBL/GenBank/DDBJ databases">
        <authorList>
            <person name="Jia N."/>
            <person name="Wang J."/>
            <person name="Shi W."/>
            <person name="Du L."/>
            <person name="Sun Y."/>
            <person name="Zhan W."/>
            <person name="Jiang J."/>
            <person name="Wang Q."/>
            <person name="Zhang B."/>
            <person name="Ji P."/>
            <person name="Sakyi L.B."/>
            <person name="Cui X."/>
            <person name="Yuan T."/>
            <person name="Jiang B."/>
            <person name="Yang W."/>
            <person name="Lam T.T.-Y."/>
            <person name="Chang Q."/>
            <person name="Ding S."/>
            <person name="Wang X."/>
            <person name="Zhu J."/>
            <person name="Ruan X."/>
            <person name="Zhao L."/>
            <person name="Wei J."/>
            <person name="Que T."/>
            <person name="Du C."/>
            <person name="Cheng J."/>
            <person name="Dai P."/>
            <person name="Han X."/>
            <person name="Huang E."/>
            <person name="Gao Y."/>
            <person name="Liu J."/>
            <person name="Shao H."/>
            <person name="Ye R."/>
            <person name="Li L."/>
            <person name="Wei W."/>
            <person name="Wang X."/>
            <person name="Wang C."/>
            <person name="Huo Q."/>
            <person name="Li W."/>
            <person name="Guo W."/>
            <person name="Chen H."/>
            <person name="Chen S."/>
            <person name="Zhou L."/>
            <person name="Zhou L."/>
            <person name="Ni X."/>
            <person name="Tian J."/>
            <person name="Zhou Y."/>
            <person name="Sheng Y."/>
            <person name="Liu T."/>
            <person name="Pan Y."/>
            <person name="Xia L."/>
            <person name="Li J."/>
            <person name="Zhao F."/>
            <person name="Cao W."/>
        </authorList>
    </citation>
    <scope>NUCLEOTIDE SEQUENCE</scope>
    <source>
        <strain evidence="2">Rmic-2018</strain>
        <tissue evidence="2">Larvae</tissue>
    </source>
</reference>
<dbReference type="SUPFAM" id="SSF49265">
    <property type="entry name" value="Fibronectin type III"/>
    <property type="match status" value="2"/>
</dbReference>
<gene>
    <name evidence="2" type="ORF">HPB51_002001</name>
</gene>
<evidence type="ECO:0000313" key="3">
    <source>
        <dbReference type="Proteomes" id="UP000821866"/>
    </source>
</evidence>
<dbReference type="InterPro" id="IPR003961">
    <property type="entry name" value="FN3_dom"/>
</dbReference>
<dbReference type="Pfam" id="PF00041">
    <property type="entry name" value="fn3"/>
    <property type="match status" value="2"/>
</dbReference>
<protein>
    <recommendedName>
        <fullName evidence="1">Fibronectin type-III domain-containing protein</fullName>
    </recommendedName>
</protein>
<dbReference type="PROSITE" id="PS50853">
    <property type="entry name" value="FN3"/>
    <property type="match status" value="3"/>
</dbReference>
<dbReference type="Proteomes" id="UP000821866">
    <property type="component" value="Chromosome 1"/>
</dbReference>
<feature type="domain" description="Fibronectin type-III" evidence="1">
    <location>
        <begin position="90"/>
        <end position="175"/>
    </location>
</feature>
<accession>A0A9J6EWG9</accession>
<feature type="domain" description="Fibronectin type-III" evidence="1">
    <location>
        <begin position="176"/>
        <end position="278"/>
    </location>
</feature>